<dbReference type="EMBL" id="PGXC01000005">
    <property type="protein sequence ID" value="PKK90463.1"/>
    <property type="molecule type" value="Genomic_DNA"/>
</dbReference>
<evidence type="ECO:0000313" key="2">
    <source>
        <dbReference type="EMBL" id="PKK90463.1"/>
    </source>
</evidence>
<evidence type="ECO:0000313" key="3">
    <source>
        <dbReference type="Proteomes" id="UP000233256"/>
    </source>
</evidence>
<evidence type="ECO:0008006" key="4">
    <source>
        <dbReference type="Google" id="ProtNLM"/>
    </source>
</evidence>
<dbReference type="Proteomes" id="UP000233256">
    <property type="component" value="Unassembled WGS sequence"/>
</dbReference>
<organism evidence="2 3">
    <name type="scientific">Candidatus Wallbacteria bacterium HGW-Wallbacteria-1</name>
    <dbReference type="NCBI Taxonomy" id="2013854"/>
    <lineage>
        <taxon>Bacteria</taxon>
        <taxon>Candidatus Walliibacteriota</taxon>
    </lineage>
</organism>
<dbReference type="AlphaFoldDB" id="A0A2N1PQ40"/>
<sequence length="321" mass="36083">MSVSTSTHLRFSLHLLTLLLFVALAVMSTKPLFAAENGSDPAISDSTDSKKADNQENLAELIKEVMDRKLSAMADLPILLFPKTTNSTLENLQPILKNNYFDPPRVTEVTLVKSQLEKFLWEKIVVHMKPFLIKGMPITSATMTFKGCEFYHKDLTDKGEFTITKVDNIILRVAAPIEPLSEFITAEAKKFGYLIPRFRSSNDGVQLYGPMQFLEFSGEVDVAGMFKVNRETRDMDFQIEKVSLGKSTVPSFVVDTISALVNPIFRIENFPYKLVPTKIAIEGAGSGAGSDLVIYGENANFLHKYKKIEYKSKFLKQYLNK</sequence>
<feature type="chain" id="PRO_5014696820" description="POTRA domain-containing protein" evidence="1">
    <location>
        <begin position="35"/>
        <end position="321"/>
    </location>
</feature>
<feature type="signal peptide" evidence="1">
    <location>
        <begin position="1"/>
        <end position="34"/>
    </location>
</feature>
<gene>
    <name evidence="2" type="ORF">CVV64_08845</name>
</gene>
<evidence type="ECO:0000256" key="1">
    <source>
        <dbReference type="SAM" id="SignalP"/>
    </source>
</evidence>
<keyword evidence="1" id="KW-0732">Signal</keyword>
<name>A0A2N1PQ40_9BACT</name>
<protein>
    <recommendedName>
        <fullName evidence="4">POTRA domain-containing protein</fullName>
    </recommendedName>
</protein>
<reference evidence="2 3" key="1">
    <citation type="journal article" date="2017" name="ISME J.">
        <title>Potential for microbial H2 and metal transformations associated with novel bacteria and archaea in deep terrestrial subsurface sediments.</title>
        <authorList>
            <person name="Hernsdorf A.W."/>
            <person name="Amano Y."/>
            <person name="Miyakawa K."/>
            <person name="Ise K."/>
            <person name="Suzuki Y."/>
            <person name="Anantharaman K."/>
            <person name="Probst A."/>
            <person name="Burstein D."/>
            <person name="Thomas B.C."/>
            <person name="Banfield J.F."/>
        </authorList>
    </citation>
    <scope>NUCLEOTIDE SEQUENCE [LARGE SCALE GENOMIC DNA]</scope>
    <source>
        <strain evidence="2">HGW-Wallbacteria-1</strain>
    </source>
</reference>
<proteinExistence type="predicted"/>
<comment type="caution">
    <text evidence="2">The sequence shown here is derived from an EMBL/GenBank/DDBJ whole genome shotgun (WGS) entry which is preliminary data.</text>
</comment>
<accession>A0A2N1PQ40</accession>